<organism evidence="8 9">
    <name type="scientific">Mycoplasma crocodyli (strain ATCC 51981 / MP145)</name>
    <dbReference type="NCBI Taxonomy" id="512564"/>
    <lineage>
        <taxon>Bacteria</taxon>
        <taxon>Bacillati</taxon>
        <taxon>Mycoplasmatota</taxon>
        <taxon>Mollicutes</taxon>
        <taxon>Mycoplasmataceae</taxon>
        <taxon>Mycoplasma</taxon>
    </lineage>
</organism>
<comment type="function">
    <text evidence="6">Ligates lysine onto the cytidine present at position 34 of the AUA codon-specific tRNA(Ile) that contains the anticodon CAU, in an ATP-dependent manner. Cytidine is converted to lysidine, thus changing the amino acid specificity of the tRNA from methionine to isoleucine.</text>
</comment>
<dbReference type="InterPro" id="IPR011063">
    <property type="entry name" value="TilS/TtcA_N"/>
</dbReference>
<reference evidence="8 9" key="3">
    <citation type="journal article" date="2011" name="J. Bacteriol.">
        <title>Genome sequences of Mycoplasma alligatoris A21JP2T and Mycoplasma crocodyli MP145T.</title>
        <authorList>
            <person name="Brown D.R."/>
            <person name="Farmerie W.G."/>
            <person name="May M."/>
            <person name="Benders G.A."/>
            <person name="Durkin A.S."/>
            <person name="Hlavinka K."/>
            <person name="Hostetler J."/>
            <person name="Jackson J."/>
            <person name="Johnson J."/>
            <person name="Miller R.H."/>
            <person name="Paralanov V."/>
            <person name="Radune D."/>
            <person name="Szczypinski B."/>
            <person name="Glass J.I."/>
        </authorList>
    </citation>
    <scope>NUCLEOTIDE SEQUENCE [LARGE SCALE GENOMIC DNA]</scope>
    <source>
        <strain evidence="9">ATCC 51981 / MP145</strain>
    </source>
</reference>
<dbReference type="EMBL" id="CP001991">
    <property type="protein sequence ID" value="ADE19984.1"/>
    <property type="molecule type" value="Genomic_DNA"/>
</dbReference>
<comment type="subcellular location">
    <subcellularLocation>
        <location evidence="6">Cytoplasm</location>
    </subcellularLocation>
</comment>
<name>D5E6H8_MYCCM</name>
<dbReference type="Pfam" id="PF01171">
    <property type="entry name" value="ATP_bind_3"/>
    <property type="match status" value="1"/>
</dbReference>
<comment type="similarity">
    <text evidence="6">Belongs to the tRNA(Ile)-lysidine synthase family.</text>
</comment>
<dbReference type="PANTHER" id="PTHR43033:SF1">
    <property type="entry name" value="TRNA(ILE)-LYSIDINE SYNTHASE-RELATED"/>
    <property type="match status" value="1"/>
</dbReference>
<feature type="binding site" evidence="6">
    <location>
        <begin position="11"/>
        <end position="16"/>
    </location>
    <ligand>
        <name>ATP</name>
        <dbReference type="ChEBI" id="CHEBI:30616"/>
    </ligand>
</feature>
<reference key="2">
    <citation type="submission" date="2010-03" db="EMBL/GenBank/DDBJ databases">
        <authorList>
            <person name="Ma Z."/>
            <person name="Wang X."/>
            <person name="Liu H."/>
        </authorList>
    </citation>
    <scope>NUCLEOTIDE SEQUENCE</scope>
    <source>
        <strain>MP145</strain>
    </source>
</reference>
<evidence type="ECO:0000256" key="6">
    <source>
        <dbReference type="HAMAP-Rule" id="MF_01161"/>
    </source>
</evidence>
<evidence type="ECO:0000256" key="4">
    <source>
        <dbReference type="ARBA" id="ARBA00022840"/>
    </source>
</evidence>
<dbReference type="NCBIfam" id="TIGR02432">
    <property type="entry name" value="lysidine_TilS_N"/>
    <property type="match status" value="1"/>
</dbReference>
<comment type="catalytic activity">
    <reaction evidence="5 6">
        <text>cytidine(34) in tRNA(Ile2) + L-lysine + ATP = lysidine(34) in tRNA(Ile2) + AMP + diphosphate + H(+)</text>
        <dbReference type="Rhea" id="RHEA:43744"/>
        <dbReference type="Rhea" id="RHEA-COMP:10625"/>
        <dbReference type="Rhea" id="RHEA-COMP:10670"/>
        <dbReference type="ChEBI" id="CHEBI:15378"/>
        <dbReference type="ChEBI" id="CHEBI:30616"/>
        <dbReference type="ChEBI" id="CHEBI:32551"/>
        <dbReference type="ChEBI" id="CHEBI:33019"/>
        <dbReference type="ChEBI" id="CHEBI:82748"/>
        <dbReference type="ChEBI" id="CHEBI:83665"/>
        <dbReference type="ChEBI" id="CHEBI:456215"/>
        <dbReference type="EC" id="6.3.4.19"/>
    </reaction>
</comment>
<keyword evidence="2 6" id="KW-0819">tRNA processing</keyword>
<comment type="domain">
    <text evidence="6">The N-terminal region contains the highly conserved SGGXDS motif, predicted to be a P-loop motif involved in ATP binding.</text>
</comment>
<proteinExistence type="inferred from homology"/>
<evidence type="ECO:0000259" key="7">
    <source>
        <dbReference type="Pfam" id="PF01171"/>
    </source>
</evidence>
<evidence type="ECO:0000256" key="1">
    <source>
        <dbReference type="ARBA" id="ARBA00022598"/>
    </source>
</evidence>
<keyword evidence="1 6" id="KW-0436">Ligase</keyword>
<gene>
    <name evidence="6" type="primary">tilS</name>
    <name evidence="8" type="ordered locus">MCRO_0775</name>
</gene>
<dbReference type="RefSeq" id="WP_013054760.1">
    <property type="nucleotide sequence ID" value="NC_014014.1"/>
</dbReference>
<dbReference type="InterPro" id="IPR012795">
    <property type="entry name" value="tRNA_Ile_lys_synt_N"/>
</dbReference>
<evidence type="ECO:0000256" key="2">
    <source>
        <dbReference type="ARBA" id="ARBA00022694"/>
    </source>
</evidence>
<dbReference type="Proteomes" id="UP000001845">
    <property type="component" value="Chromosome"/>
</dbReference>
<dbReference type="InterPro" id="IPR014729">
    <property type="entry name" value="Rossmann-like_a/b/a_fold"/>
</dbReference>
<dbReference type="GO" id="GO:0006400">
    <property type="term" value="P:tRNA modification"/>
    <property type="evidence" value="ECO:0007669"/>
    <property type="project" value="UniProtKB-UniRule"/>
</dbReference>
<dbReference type="SUPFAM" id="SSF52402">
    <property type="entry name" value="Adenine nucleotide alpha hydrolases-like"/>
    <property type="match status" value="1"/>
</dbReference>
<dbReference type="KEGG" id="mcd:MCRO_0775"/>
<evidence type="ECO:0000256" key="5">
    <source>
        <dbReference type="ARBA" id="ARBA00048539"/>
    </source>
</evidence>
<keyword evidence="9" id="KW-1185">Reference proteome</keyword>
<dbReference type="STRING" id="512564.MCRO_0775"/>
<reference evidence="9" key="1">
    <citation type="submission" date="2010-03" db="EMBL/GenBank/DDBJ databases">
        <title>The complete genome of Mycoplasma crocodyli MP145.</title>
        <authorList>
            <person name="Glass J.I."/>
            <person name="Durkin A.S."/>
            <person name="Hostetler J."/>
            <person name="Jackson J."/>
            <person name="Johnson J."/>
            <person name="May M.A."/>
            <person name="Paralanov V."/>
            <person name="Radune D."/>
            <person name="Szczypinski B."/>
            <person name="Brown D.R."/>
        </authorList>
    </citation>
    <scope>NUCLEOTIDE SEQUENCE [LARGE SCALE GENOMIC DNA]</scope>
    <source>
        <strain evidence="9">ATCC 51981 / MP145</strain>
    </source>
</reference>
<dbReference type="HOGENOM" id="CLU_018869_0_2_14"/>
<sequence length="289" mass="35020">MLKNKYLIALSGGPDSMFLLNEYSKNNNVVACFVNYNQREDSCVDEQIVSDFCKKNNIILYKLVLNKIDYQKGNFQDWARTKRFDFFKDIYDKECCDALLIAHHKDDFLESYYLQKNSSRLRITYGMKQKTFIYGMHVEKPLLFKYFKKQILEFNDKHNIPYAIDKSNFSDKYQRNIIRHKLDKKSFFTKQIIFSFVRFKNYLLRFKEKRIKVIFEKWQKISFEQNFFEKCKYKKYLVYKLINLKFEGINLSSKKIESIINFIISKNRTSSYKLKNDTYLIKKSGYLTF</sequence>
<dbReference type="GO" id="GO:0032267">
    <property type="term" value="F:tRNA(Ile)-lysidine synthase activity"/>
    <property type="evidence" value="ECO:0007669"/>
    <property type="project" value="UniProtKB-EC"/>
</dbReference>
<dbReference type="PANTHER" id="PTHR43033">
    <property type="entry name" value="TRNA(ILE)-LYSIDINE SYNTHASE-RELATED"/>
    <property type="match status" value="1"/>
</dbReference>
<keyword evidence="4 6" id="KW-0067">ATP-binding</keyword>
<dbReference type="GO" id="GO:0005524">
    <property type="term" value="F:ATP binding"/>
    <property type="evidence" value="ECO:0007669"/>
    <property type="project" value="UniProtKB-UniRule"/>
</dbReference>
<evidence type="ECO:0000313" key="9">
    <source>
        <dbReference type="Proteomes" id="UP000001845"/>
    </source>
</evidence>
<accession>D5E6H8</accession>
<dbReference type="OrthoDB" id="9807403at2"/>
<protein>
    <recommendedName>
        <fullName evidence="6">tRNA(Ile)-lysidine synthase</fullName>
        <ecNumber evidence="6">6.3.4.19</ecNumber>
    </recommendedName>
    <alternativeName>
        <fullName evidence="6">tRNA(Ile)-2-lysyl-cytidine synthase</fullName>
    </alternativeName>
    <alternativeName>
        <fullName evidence="6">tRNA(Ile)-lysidine synthetase</fullName>
    </alternativeName>
</protein>
<dbReference type="GO" id="GO:0005737">
    <property type="term" value="C:cytoplasm"/>
    <property type="evidence" value="ECO:0007669"/>
    <property type="project" value="UniProtKB-SubCell"/>
</dbReference>
<dbReference type="HAMAP" id="MF_01161">
    <property type="entry name" value="tRNA_Ile_lys_synt"/>
    <property type="match status" value="1"/>
</dbReference>
<keyword evidence="6" id="KW-0963">Cytoplasm</keyword>
<dbReference type="eggNOG" id="COG0037">
    <property type="taxonomic scope" value="Bacteria"/>
</dbReference>
<dbReference type="EC" id="6.3.4.19" evidence="6"/>
<dbReference type="Gene3D" id="3.40.50.620">
    <property type="entry name" value="HUPs"/>
    <property type="match status" value="1"/>
</dbReference>
<feature type="domain" description="tRNA(Ile)-lysidine/2-thiocytidine synthase N-terminal" evidence="7">
    <location>
        <begin position="5"/>
        <end position="181"/>
    </location>
</feature>
<evidence type="ECO:0000313" key="8">
    <source>
        <dbReference type="EMBL" id="ADE19984.1"/>
    </source>
</evidence>
<dbReference type="InterPro" id="IPR012094">
    <property type="entry name" value="tRNA_Ile_lys_synt"/>
</dbReference>
<evidence type="ECO:0000256" key="3">
    <source>
        <dbReference type="ARBA" id="ARBA00022741"/>
    </source>
</evidence>
<dbReference type="CDD" id="cd01992">
    <property type="entry name" value="TilS_N"/>
    <property type="match status" value="1"/>
</dbReference>
<keyword evidence="3 6" id="KW-0547">Nucleotide-binding</keyword>
<dbReference type="AlphaFoldDB" id="D5E6H8"/>